<proteinExistence type="predicted"/>
<keyword evidence="3" id="KW-1185">Reference proteome</keyword>
<dbReference type="EMBL" id="VHLG01000010">
    <property type="protein sequence ID" value="TPW29149.1"/>
    <property type="molecule type" value="Genomic_DNA"/>
</dbReference>
<comment type="caution">
    <text evidence="2">The sequence shown here is derived from an EMBL/GenBank/DDBJ whole genome shotgun (WGS) entry which is preliminary data.</text>
</comment>
<reference evidence="2 3" key="1">
    <citation type="submission" date="2019-06" db="EMBL/GenBank/DDBJ databases">
        <authorList>
            <person name="Li M."/>
        </authorList>
    </citation>
    <scope>NUCLEOTIDE SEQUENCE [LARGE SCALE GENOMIC DNA]</scope>
    <source>
        <strain evidence="2 3">BGMRC2036</strain>
    </source>
</reference>
<dbReference type="AlphaFoldDB" id="A0A506U992"/>
<sequence>MAQELGHFSVEDFTVPDEELEEDELEEEDPEEEPDELATSEPLPEQPARKRSATSGDRYLDFDINIPSKINLNRMRSVKPLQAGIPELILEKFQTFQAPHLGGHHPKKARKMPF</sequence>
<organism evidence="2 3">
    <name type="scientific">Martelella alba</name>
    <dbReference type="NCBI Taxonomy" id="2590451"/>
    <lineage>
        <taxon>Bacteria</taxon>
        <taxon>Pseudomonadati</taxon>
        <taxon>Pseudomonadota</taxon>
        <taxon>Alphaproteobacteria</taxon>
        <taxon>Hyphomicrobiales</taxon>
        <taxon>Aurantimonadaceae</taxon>
        <taxon>Martelella</taxon>
    </lineage>
</organism>
<feature type="compositionally biased region" description="Acidic residues" evidence="1">
    <location>
        <begin position="14"/>
        <end position="38"/>
    </location>
</feature>
<evidence type="ECO:0000313" key="2">
    <source>
        <dbReference type="EMBL" id="TPW29149.1"/>
    </source>
</evidence>
<dbReference type="Proteomes" id="UP000318801">
    <property type="component" value="Unassembled WGS sequence"/>
</dbReference>
<name>A0A506U992_9HYPH</name>
<gene>
    <name evidence="2" type="ORF">FJU08_14960</name>
</gene>
<dbReference type="RefSeq" id="WP_141149824.1">
    <property type="nucleotide sequence ID" value="NZ_VHLG01000010.1"/>
</dbReference>
<accession>A0A506U992</accession>
<feature type="region of interest" description="Disordered" evidence="1">
    <location>
        <begin position="1"/>
        <end position="58"/>
    </location>
</feature>
<evidence type="ECO:0000256" key="1">
    <source>
        <dbReference type="SAM" id="MobiDB-lite"/>
    </source>
</evidence>
<evidence type="ECO:0000313" key="3">
    <source>
        <dbReference type="Proteomes" id="UP000318801"/>
    </source>
</evidence>
<protein>
    <submittedName>
        <fullName evidence="2">Uncharacterized protein</fullName>
    </submittedName>
</protein>